<keyword evidence="2" id="KW-1185">Reference proteome</keyword>
<proteinExistence type="predicted"/>
<reference evidence="1" key="1">
    <citation type="submission" date="2024-01" db="EMBL/GenBank/DDBJ databases">
        <title>Bank of Algae and Cyanobacteria of the Azores (BACA) strain genomes.</title>
        <authorList>
            <person name="Luz R."/>
            <person name="Cordeiro R."/>
            <person name="Fonseca A."/>
            <person name="Goncalves V."/>
        </authorList>
    </citation>
    <scope>NUCLEOTIDE SEQUENCE</scope>
    <source>
        <strain evidence="1">BACA0141</strain>
    </source>
</reference>
<name>A0AAW9PTC5_9CYAN</name>
<dbReference type="Proteomes" id="UP001333818">
    <property type="component" value="Unassembled WGS sequence"/>
</dbReference>
<evidence type="ECO:0008006" key="3">
    <source>
        <dbReference type="Google" id="ProtNLM"/>
    </source>
</evidence>
<comment type="caution">
    <text evidence="1">The sequence shown here is derived from an EMBL/GenBank/DDBJ whole genome shotgun (WGS) entry which is preliminary data.</text>
</comment>
<sequence length="180" mass="20956">MSSEPSIDISQIKLHLGSPYRTAIDINDENLERFHKWTGYNTHTDQSSSTKFQMRDFHIDLGMAVLGFGVLCNWEVKSRKIEFKGKTHLIYELRGNTPPQTVPMYRQNCSEEMATFLHTRITHTLDFLRLCSKYSGVPHVHIISIRNNYVISAVWRPYQNKIWMIPVDQVEGQSFTSHLI</sequence>
<dbReference type="EMBL" id="JAZBJZ010000038">
    <property type="protein sequence ID" value="MEE3717297.1"/>
    <property type="molecule type" value="Genomic_DNA"/>
</dbReference>
<evidence type="ECO:0000313" key="1">
    <source>
        <dbReference type="EMBL" id="MEE3717297.1"/>
    </source>
</evidence>
<evidence type="ECO:0000313" key="2">
    <source>
        <dbReference type="Proteomes" id="UP001333818"/>
    </source>
</evidence>
<protein>
    <recommendedName>
        <fullName evidence="3">Fungal-type protein kinase domain-containing protein</fullName>
    </recommendedName>
</protein>
<gene>
    <name evidence="1" type="ORF">V2H45_11105</name>
</gene>
<organism evidence="1 2">
    <name type="scientific">Tumidithrix elongata BACA0141</name>
    <dbReference type="NCBI Taxonomy" id="2716417"/>
    <lineage>
        <taxon>Bacteria</taxon>
        <taxon>Bacillati</taxon>
        <taxon>Cyanobacteriota</taxon>
        <taxon>Cyanophyceae</taxon>
        <taxon>Pseudanabaenales</taxon>
        <taxon>Pseudanabaenaceae</taxon>
        <taxon>Tumidithrix</taxon>
        <taxon>Tumidithrix elongata</taxon>
    </lineage>
</organism>
<dbReference type="RefSeq" id="WP_330483726.1">
    <property type="nucleotide sequence ID" value="NZ_JAZBJZ010000038.1"/>
</dbReference>
<dbReference type="AlphaFoldDB" id="A0AAW9PTC5"/>
<accession>A0AAW9PTC5</accession>